<name>A0AAV1XIZ8_LUPLU</name>
<comment type="caution">
    <text evidence="12">The sequence shown here is derived from an EMBL/GenBank/DDBJ whole genome shotgun (WGS) entry which is preliminary data.</text>
</comment>
<keyword evidence="6" id="KW-0832">Ubl conjugation</keyword>
<evidence type="ECO:0000256" key="7">
    <source>
        <dbReference type="ARBA" id="ARBA00023015"/>
    </source>
</evidence>
<comment type="subcellular location">
    <subcellularLocation>
        <location evidence="2">Cytoplasm</location>
    </subcellularLocation>
    <subcellularLocation>
        <location evidence="1">Nucleus</location>
    </subcellularLocation>
</comment>
<dbReference type="InterPro" id="IPR018866">
    <property type="entry name" value="Znf-4CXXC_R1"/>
</dbReference>
<keyword evidence="9" id="KW-0539">Nucleus</keyword>
<evidence type="ECO:0000259" key="11">
    <source>
        <dbReference type="PROSITE" id="PS50827"/>
    </source>
</evidence>
<dbReference type="EMBL" id="CAXHTB010000015">
    <property type="protein sequence ID" value="CAL0321680.1"/>
    <property type="molecule type" value="Genomic_DNA"/>
</dbReference>
<dbReference type="PANTHER" id="PTHR31169">
    <property type="entry name" value="OS05G0300700 PROTEIN"/>
    <property type="match status" value="1"/>
</dbReference>
<dbReference type="GO" id="GO:0005634">
    <property type="term" value="C:nucleus"/>
    <property type="evidence" value="ECO:0007669"/>
    <property type="project" value="UniProtKB-SubCell"/>
</dbReference>
<evidence type="ECO:0000256" key="2">
    <source>
        <dbReference type="ARBA" id="ARBA00004496"/>
    </source>
</evidence>
<evidence type="ECO:0000256" key="3">
    <source>
        <dbReference type="ARBA" id="ARBA00022490"/>
    </source>
</evidence>
<evidence type="ECO:0000256" key="5">
    <source>
        <dbReference type="ARBA" id="ARBA00022553"/>
    </source>
</evidence>
<keyword evidence="3" id="KW-0963">Cytoplasm</keyword>
<dbReference type="InterPro" id="IPR018501">
    <property type="entry name" value="DDT_dom"/>
</dbReference>
<feature type="domain" description="DDT" evidence="11">
    <location>
        <begin position="255"/>
        <end position="320"/>
    </location>
</feature>
<keyword evidence="4" id="KW-1017">Isopeptide bond</keyword>
<keyword evidence="10" id="KW-0175">Coiled coil</keyword>
<accession>A0AAV1XIZ8</accession>
<evidence type="ECO:0000256" key="9">
    <source>
        <dbReference type="ARBA" id="ARBA00023242"/>
    </source>
</evidence>
<dbReference type="Pfam" id="PF15612">
    <property type="entry name" value="WHIM1"/>
    <property type="match status" value="1"/>
</dbReference>
<organism evidence="12 13">
    <name type="scientific">Lupinus luteus</name>
    <name type="common">European yellow lupine</name>
    <dbReference type="NCBI Taxonomy" id="3873"/>
    <lineage>
        <taxon>Eukaryota</taxon>
        <taxon>Viridiplantae</taxon>
        <taxon>Streptophyta</taxon>
        <taxon>Embryophyta</taxon>
        <taxon>Tracheophyta</taxon>
        <taxon>Spermatophyta</taxon>
        <taxon>Magnoliopsida</taxon>
        <taxon>eudicotyledons</taxon>
        <taxon>Gunneridae</taxon>
        <taxon>Pentapetalae</taxon>
        <taxon>rosids</taxon>
        <taxon>fabids</taxon>
        <taxon>Fabales</taxon>
        <taxon>Fabaceae</taxon>
        <taxon>Papilionoideae</taxon>
        <taxon>50 kb inversion clade</taxon>
        <taxon>genistoids sensu lato</taxon>
        <taxon>core genistoids</taxon>
        <taxon>Genisteae</taxon>
        <taxon>Lupinus</taxon>
    </lineage>
</organism>
<evidence type="ECO:0000256" key="1">
    <source>
        <dbReference type="ARBA" id="ARBA00004123"/>
    </source>
</evidence>
<protein>
    <recommendedName>
        <fullName evidence="11">DDT domain-containing protein</fullName>
    </recommendedName>
</protein>
<dbReference type="AlphaFoldDB" id="A0AAV1XIZ8"/>
<keyword evidence="5" id="KW-0597">Phosphoprotein</keyword>
<gene>
    <name evidence="12" type="ORF">LLUT_LOCUS22740</name>
</gene>
<evidence type="ECO:0000256" key="10">
    <source>
        <dbReference type="SAM" id="Coils"/>
    </source>
</evidence>
<evidence type="ECO:0000313" key="12">
    <source>
        <dbReference type="EMBL" id="CAL0321680.1"/>
    </source>
</evidence>
<keyword evidence="8" id="KW-0804">Transcription</keyword>
<keyword evidence="13" id="KW-1185">Reference proteome</keyword>
<dbReference type="PANTHER" id="PTHR31169:SF8">
    <property type="entry name" value="ZINC-FINGER DOMAIN OF MONOAMINE-OXIDASE A REPRESSOR R1 PROTEIN"/>
    <property type="match status" value="1"/>
</dbReference>
<dbReference type="Proteomes" id="UP001497480">
    <property type="component" value="Unassembled WGS sequence"/>
</dbReference>
<keyword evidence="7" id="KW-0805">Transcription regulation</keyword>
<dbReference type="PROSITE" id="PS50827">
    <property type="entry name" value="DDT"/>
    <property type="match status" value="1"/>
</dbReference>
<evidence type="ECO:0000256" key="8">
    <source>
        <dbReference type="ARBA" id="ARBA00023163"/>
    </source>
</evidence>
<proteinExistence type="predicted"/>
<evidence type="ECO:0000256" key="6">
    <source>
        <dbReference type="ARBA" id="ARBA00022843"/>
    </source>
</evidence>
<feature type="coiled-coil region" evidence="10">
    <location>
        <begin position="403"/>
        <end position="465"/>
    </location>
</feature>
<dbReference type="GO" id="GO:0005737">
    <property type="term" value="C:cytoplasm"/>
    <property type="evidence" value="ECO:0007669"/>
    <property type="project" value="UniProtKB-SubCell"/>
</dbReference>
<dbReference type="InterPro" id="IPR028942">
    <property type="entry name" value="WHIM1_dom"/>
</dbReference>
<evidence type="ECO:0000256" key="4">
    <source>
        <dbReference type="ARBA" id="ARBA00022499"/>
    </source>
</evidence>
<dbReference type="InterPro" id="IPR040221">
    <property type="entry name" value="CDCA7/CDA7L"/>
</dbReference>
<dbReference type="GO" id="GO:0006355">
    <property type="term" value="P:regulation of DNA-templated transcription"/>
    <property type="evidence" value="ECO:0007669"/>
    <property type="project" value="InterPro"/>
</dbReference>
<sequence length="542" mass="59841">MIFNDSARGKTCHQCRHKITCLAASCKNLKENGKACPLNFCQKCLLNRYEGEAQTVEPLSRWICPKCRGKCSCSCCMGKQGLKPIGRLVKKGKALGSNSVEDMALGSKSVEDMALGSKSVEDMALGSKSVEDMALGSKSVEDMTLGSKSVEDMALGSKSVENMALGSNSVEDMTLGSKSVEDMALGSKSVENMALGSNSVEDMLDNINNVAVLPMDEAPSEKEPAVVLSEREKIEEVPFPSGTLLTDIVDIEFSPEDVGSVFQFLEFCRVFGKVLEVKDGEAGAILREIVHKQRLRQGENSLAIQFHVRLLTMIMNDSGIRSPSLFTTNGENSWLKSLHDLISGSLVLKVFPLDWIQEGNDGYYSLDVSKKLNLLNFLCEEALGTEKLRGFLHEQNVIFCEAIKAEKSKVAAAKEKEKCLKRKLEDEMSKTDILIASNSEHEALLSQIKSEKAQAHAEFLEAKEKIPKGKHSSDAMRINPVFLDDSGPKFWKLESYAAECAVLLQDIKVQDDGTAAEEKWFVYDSEKQNEIEKYISSRKARR</sequence>
<reference evidence="12 13" key="1">
    <citation type="submission" date="2024-03" db="EMBL/GenBank/DDBJ databases">
        <authorList>
            <person name="Martinez-Hernandez J."/>
        </authorList>
    </citation>
    <scope>NUCLEOTIDE SEQUENCE [LARGE SCALE GENOMIC DNA]</scope>
</reference>
<evidence type="ECO:0000313" key="13">
    <source>
        <dbReference type="Proteomes" id="UP001497480"/>
    </source>
</evidence>
<dbReference type="Pfam" id="PF10497">
    <property type="entry name" value="zf-4CXXC_R1"/>
    <property type="match status" value="1"/>
</dbReference>